<dbReference type="STRING" id="563192.HMPREF0179_02920"/>
<evidence type="ECO:0008006" key="3">
    <source>
        <dbReference type="Google" id="ProtNLM"/>
    </source>
</evidence>
<organism evidence="1 2">
    <name type="scientific">Bilophila wadsworthia (strain 3_1_6)</name>
    <dbReference type="NCBI Taxonomy" id="563192"/>
    <lineage>
        <taxon>Bacteria</taxon>
        <taxon>Pseudomonadati</taxon>
        <taxon>Thermodesulfobacteriota</taxon>
        <taxon>Desulfovibrionia</taxon>
        <taxon>Desulfovibrionales</taxon>
        <taxon>Desulfovibrionaceae</taxon>
        <taxon>Bilophila</taxon>
    </lineage>
</organism>
<reference evidence="1 2" key="2">
    <citation type="submission" date="2013-04" db="EMBL/GenBank/DDBJ databases">
        <title>The Genome Sequence of Bilophila wadsworthia 3_1_6.</title>
        <authorList>
            <consortium name="The Broad Institute Genomics Platform"/>
            <person name="Earl A."/>
            <person name="Ward D."/>
            <person name="Feldgarden M."/>
            <person name="Gevers D."/>
            <person name="Sibley C."/>
            <person name="Strauss J."/>
            <person name="Allen-Vercoe E."/>
            <person name="Walker B."/>
            <person name="Young S."/>
            <person name="Zeng Q."/>
            <person name="Gargeya S."/>
            <person name="Fitzgerald M."/>
            <person name="Haas B."/>
            <person name="Abouelleil A."/>
            <person name="Allen A.W."/>
            <person name="Alvarado L."/>
            <person name="Arachchi H.M."/>
            <person name="Berlin A.M."/>
            <person name="Chapman S.B."/>
            <person name="Gainer-Dewar J."/>
            <person name="Goldberg J."/>
            <person name="Griggs A."/>
            <person name="Gujja S."/>
            <person name="Hansen M."/>
            <person name="Howarth C."/>
            <person name="Imamovic A."/>
            <person name="Ireland A."/>
            <person name="Larimer J."/>
            <person name="McCowan C."/>
            <person name="Murphy C."/>
            <person name="Pearson M."/>
            <person name="Poon T.W."/>
            <person name="Priest M."/>
            <person name="Roberts A."/>
            <person name="Saif S."/>
            <person name="Shea T."/>
            <person name="Sisk P."/>
            <person name="Sykes S."/>
            <person name="Wortman J."/>
            <person name="Nusbaum C."/>
            <person name="Birren B."/>
        </authorList>
    </citation>
    <scope>NUCLEOTIDE SEQUENCE [LARGE SCALE GENOMIC DNA]</scope>
    <source>
        <strain evidence="1 2">3_1_6</strain>
    </source>
</reference>
<comment type="caution">
    <text evidence="1">The sequence shown here is derived from an EMBL/GenBank/DDBJ whole genome shotgun (WGS) entry which is preliminary data.</text>
</comment>
<proteinExistence type="predicted"/>
<sequence length="60" mass="6969">MNMTMTISHADDFTRSHPVLTGKRKGTTLRERLERIRDKSRKASVREAAEQWLRKTEVAA</sequence>
<accession>E5Y9K5</accession>
<protein>
    <recommendedName>
        <fullName evidence="3">Ribbon-helix-helix protein CopG domain-containing protein</fullName>
    </recommendedName>
</protein>
<name>E5Y9K5_BILW3</name>
<dbReference type="EMBL" id="ADCP02000001">
    <property type="protein sequence ID" value="EFV43397.1"/>
    <property type="molecule type" value="Genomic_DNA"/>
</dbReference>
<dbReference type="HOGENOM" id="CLU_2932063_0_0_7"/>
<gene>
    <name evidence="1" type="ORF">HMPREF0179_02920</name>
</gene>
<evidence type="ECO:0000313" key="1">
    <source>
        <dbReference type="EMBL" id="EFV43397.1"/>
    </source>
</evidence>
<evidence type="ECO:0000313" key="2">
    <source>
        <dbReference type="Proteomes" id="UP000006034"/>
    </source>
</evidence>
<dbReference type="AlphaFoldDB" id="E5Y9K5"/>
<keyword evidence="2" id="KW-1185">Reference proteome</keyword>
<dbReference type="Proteomes" id="UP000006034">
    <property type="component" value="Unassembled WGS sequence"/>
</dbReference>
<reference evidence="1 2" key="1">
    <citation type="submission" date="2010-10" db="EMBL/GenBank/DDBJ databases">
        <authorList>
            <consortium name="The Broad Institute Genome Sequencing Platform"/>
            <person name="Ward D."/>
            <person name="Earl A."/>
            <person name="Feldgarden M."/>
            <person name="Young S.K."/>
            <person name="Gargeya S."/>
            <person name="Zeng Q."/>
            <person name="Alvarado L."/>
            <person name="Berlin A."/>
            <person name="Bochicchio J."/>
            <person name="Chapman S.B."/>
            <person name="Chen Z."/>
            <person name="Freedman E."/>
            <person name="Gellesch M."/>
            <person name="Goldberg J."/>
            <person name="Griggs A."/>
            <person name="Gujja S."/>
            <person name="Heilman E."/>
            <person name="Heiman D."/>
            <person name="Howarth C."/>
            <person name="Mehta T."/>
            <person name="Neiman D."/>
            <person name="Pearson M."/>
            <person name="Roberts A."/>
            <person name="Saif S."/>
            <person name="Shea T."/>
            <person name="Shenoy N."/>
            <person name="Sisk P."/>
            <person name="Stolte C."/>
            <person name="Sykes S."/>
            <person name="White J."/>
            <person name="Yandava C."/>
            <person name="Allen-Vercoe E."/>
            <person name="Sibley C."/>
            <person name="Ambrose C.E."/>
            <person name="Strauss J."/>
            <person name="Daigneault M."/>
            <person name="Haas B."/>
            <person name="Nusbaum C."/>
            <person name="Birren B."/>
        </authorList>
    </citation>
    <scope>NUCLEOTIDE SEQUENCE [LARGE SCALE GENOMIC DNA]</scope>
    <source>
        <strain evidence="1 2">3_1_6</strain>
    </source>
</reference>